<protein>
    <recommendedName>
        <fullName evidence="3">DUF1203 domain-containing protein</fullName>
    </recommendedName>
</protein>
<keyword evidence="2" id="KW-1185">Reference proteome</keyword>
<evidence type="ECO:0000313" key="2">
    <source>
        <dbReference type="Proteomes" id="UP000544872"/>
    </source>
</evidence>
<dbReference type="RefSeq" id="WP_184264954.1">
    <property type="nucleotide sequence ID" value="NZ_JACIIX010000014.1"/>
</dbReference>
<evidence type="ECO:0008006" key="3">
    <source>
        <dbReference type="Google" id="ProtNLM"/>
    </source>
</evidence>
<dbReference type="Pfam" id="PF06718">
    <property type="entry name" value="DUF1203"/>
    <property type="match status" value="1"/>
</dbReference>
<reference evidence="1 2" key="1">
    <citation type="submission" date="2020-08" db="EMBL/GenBank/DDBJ databases">
        <title>Genomic Encyclopedia of Type Strains, Phase IV (KMG-IV): sequencing the most valuable type-strain genomes for metagenomic binning, comparative biology and taxonomic classification.</title>
        <authorList>
            <person name="Goeker M."/>
        </authorList>
    </citation>
    <scope>NUCLEOTIDE SEQUENCE [LARGE SCALE GENOMIC DNA]</scope>
    <source>
        <strain evidence="1 2">DSM 11590</strain>
    </source>
</reference>
<comment type="caution">
    <text evidence="1">The sequence shown here is derived from an EMBL/GenBank/DDBJ whole genome shotgun (WGS) entry which is preliminary data.</text>
</comment>
<evidence type="ECO:0000313" key="1">
    <source>
        <dbReference type="EMBL" id="MBB6211828.1"/>
    </source>
</evidence>
<dbReference type="Proteomes" id="UP000544872">
    <property type="component" value="Unassembled WGS sequence"/>
</dbReference>
<proteinExistence type="predicted"/>
<organism evidence="1 2">
    <name type="scientific">Novispirillum itersonii</name>
    <name type="common">Aquaspirillum itersonii</name>
    <dbReference type="NCBI Taxonomy" id="189"/>
    <lineage>
        <taxon>Bacteria</taxon>
        <taxon>Pseudomonadati</taxon>
        <taxon>Pseudomonadota</taxon>
        <taxon>Alphaproteobacteria</taxon>
        <taxon>Rhodospirillales</taxon>
        <taxon>Novispirillaceae</taxon>
        <taxon>Novispirillum</taxon>
    </lineage>
</organism>
<dbReference type="PIRSF" id="PIRSF034110">
    <property type="entry name" value="DUF1203"/>
    <property type="match status" value="1"/>
</dbReference>
<gene>
    <name evidence="1" type="ORF">FHS48_003272</name>
</gene>
<sequence length="155" mass="17084">MTFRITGLDPAPFRPLFDLTDDALAAQGIVRCTAPADSGWPCRVSLRDAAPGETLLLLSYPHQPALSPYRASGPVFVRQAAETRFDATGTLPPVAPPRLLSVRAYDARDHIEDAEVVDGQHLTAEINRMFAKPAVQYLHVHYARRGCFAFRVDRA</sequence>
<dbReference type="AlphaFoldDB" id="A0A7W9ZIV8"/>
<dbReference type="EMBL" id="JACIIX010000014">
    <property type="protein sequence ID" value="MBB6211828.1"/>
    <property type="molecule type" value="Genomic_DNA"/>
</dbReference>
<name>A0A7W9ZIV8_NOVIT</name>
<accession>A0A7W9ZIV8</accession>
<dbReference type="InterPro" id="IPR009593">
    <property type="entry name" value="DUF1203"/>
</dbReference>